<keyword evidence="2" id="KW-1133">Transmembrane helix</keyword>
<feature type="transmembrane region" description="Helical" evidence="2">
    <location>
        <begin position="183"/>
        <end position="206"/>
    </location>
</feature>
<evidence type="ECO:0000313" key="5">
    <source>
        <dbReference type="Ensembl" id="ENSAPOP00000009120.1"/>
    </source>
</evidence>
<dbReference type="GO" id="GO:0008381">
    <property type="term" value="F:mechanosensitive monoatomic ion channel activity"/>
    <property type="evidence" value="ECO:0007669"/>
    <property type="project" value="InterPro"/>
</dbReference>
<feature type="region of interest" description="Disordered" evidence="1">
    <location>
        <begin position="373"/>
        <end position="392"/>
    </location>
</feature>
<feature type="transmembrane region" description="Helical" evidence="2">
    <location>
        <begin position="629"/>
        <end position="648"/>
    </location>
</feature>
<evidence type="ECO:0000256" key="1">
    <source>
        <dbReference type="SAM" id="MobiDB-lite"/>
    </source>
</evidence>
<dbReference type="PANTHER" id="PTHR47049">
    <property type="entry name" value="PIEZO-TYPE MECHANOSENSITIVE ION CHANNEL HOMOLOG"/>
    <property type="match status" value="1"/>
</dbReference>
<dbReference type="InterPro" id="IPR056769">
    <property type="entry name" value="Piezo_TM1-24"/>
</dbReference>
<feature type="transmembrane region" description="Helical" evidence="2">
    <location>
        <begin position="598"/>
        <end position="617"/>
    </location>
</feature>
<reference evidence="5" key="1">
    <citation type="submission" date="2025-08" db="UniProtKB">
        <authorList>
            <consortium name="Ensembl"/>
        </authorList>
    </citation>
    <scope>IDENTIFICATION</scope>
</reference>
<feature type="domain" description="Piezo TM25-28" evidence="3">
    <location>
        <begin position="1075"/>
        <end position="1249"/>
    </location>
</feature>
<feature type="transmembrane region" description="Helical" evidence="2">
    <location>
        <begin position="453"/>
        <end position="473"/>
    </location>
</feature>
<feature type="domain" description="Piezo TM1-24" evidence="4">
    <location>
        <begin position="26"/>
        <end position="94"/>
    </location>
</feature>
<evidence type="ECO:0000259" key="4">
    <source>
        <dbReference type="Pfam" id="PF24871"/>
    </source>
</evidence>
<feature type="region of interest" description="Disordered" evidence="1">
    <location>
        <begin position="120"/>
        <end position="139"/>
    </location>
</feature>
<feature type="transmembrane region" description="Helical" evidence="2">
    <location>
        <begin position="1121"/>
        <end position="1144"/>
    </location>
</feature>
<feature type="transmembrane region" description="Helical" evidence="2">
    <location>
        <begin position="925"/>
        <end position="943"/>
    </location>
</feature>
<feature type="transmembrane region" description="Helical" evidence="2">
    <location>
        <begin position="1096"/>
        <end position="1115"/>
    </location>
</feature>
<reference evidence="5" key="2">
    <citation type="submission" date="2025-09" db="UniProtKB">
        <authorList>
            <consortium name="Ensembl"/>
        </authorList>
    </citation>
    <scope>IDENTIFICATION</scope>
</reference>
<feature type="transmembrane region" description="Helical" evidence="2">
    <location>
        <begin position="741"/>
        <end position="758"/>
    </location>
</feature>
<feature type="transmembrane region" description="Helical" evidence="2">
    <location>
        <begin position="977"/>
        <end position="999"/>
    </location>
</feature>
<feature type="transmembrane region" description="Helical" evidence="2">
    <location>
        <begin position="493"/>
        <end position="510"/>
    </location>
</feature>
<evidence type="ECO:0000313" key="6">
    <source>
        <dbReference type="Proteomes" id="UP000257200"/>
    </source>
</evidence>
<feature type="transmembrane region" description="Helical" evidence="2">
    <location>
        <begin position="764"/>
        <end position="786"/>
    </location>
</feature>
<evidence type="ECO:0000259" key="3">
    <source>
        <dbReference type="Pfam" id="PF15917"/>
    </source>
</evidence>
<dbReference type="Ensembl" id="ENSAPOT00000002061.1">
    <property type="protein sequence ID" value="ENSAPOP00000009120.1"/>
    <property type="gene ID" value="ENSAPOG00000011473.1"/>
</dbReference>
<dbReference type="PANTHER" id="PTHR47049:SF6">
    <property type="entry name" value="PIEZO-TYPE MECHANOSENSITIVE ION CHANNEL COMPONENT"/>
    <property type="match status" value="1"/>
</dbReference>
<proteinExistence type="predicted"/>
<dbReference type="Pfam" id="PF15917">
    <property type="entry name" value="Piezo_TM25-28"/>
    <property type="match status" value="1"/>
</dbReference>
<dbReference type="InParanoid" id="A0A3Q1FR41"/>
<keyword evidence="2" id="KW-0812">Transmembrane</keyword>
<feature type="transmembrane region" description="Helical" evidence="2">
    <location>
        <begin position="428"/>
        <end position="446"/>
    </location>
</feature>
<protein>
    <submittedName>
        <fullName evidence="5">Piezo type mechanosensitive ion channel component 2</fullName>
    </submittedName>
</protein>
<evidence type="ECO:0000256" key="2">
    <source>
        <dbReference type="SAM" id="Phobius"/>
    </source>
</evidence>
<feature type="transmembrane region" description="Helical" evidence="2">
    <location>
        <begin position="213"/>
        <end position="236"/>
    </location>
</feature>
<dbReference type="InterPro" id="IPR031805">
    <property type="entry name" value="Piezo_TM25-28"/>
</dbReference>
<feature type="transmembrane region" description="Helical" evidence="2">
    <location>
        <begin position="59"/>
        <end position="79"/>
    </location>
</feature>
<sequence length="1260" mass="146214">MASETVCGLVFRLLLPVCLAAACLFRYNALSFVYLIYLLLLPLFPEPTSTTMQGHTGRLLQSLCFTSMSFLLLHIIYQITVNSLLAGNSIIAPNYYILERPPEEMAQYNADFEAEEQVAEDEDDEELYDEEEEEEEEEVKESAKMKVLRIVAEVASKVKEIIGNLITTAGKVVVTILLGMTGIMLPSLTSFVYFLLFLFLCTWWSLRRTFSTLIFSCMCVLMAIFSAGHIIMLYLYQFQFFQESVPWDDGYIRVFGFSPIIQSNCSYTWKLIVHSDRKWYHFVSPIMLLVLYYTLATLIRLWLQEPVEQLMEEQDGNSSANRKRHMWWESRLSDLSGDRLQAVPTANGTSFDFVTAENGPVCLDLYSTPQYKLDQPIDSPGELSKESEDEENDLKKRGVGAMVKVFHFVMKQSYICALIAMMAWSITYVSWLTFVFLMWSCMLWMVRDRRRYAMLTSPFMVAYGNLLIVLQYIWSFEKMGEVSGFFVKKNNPFHSLSSKILCLLSFWLLLRQTLTEREEKLKEDNIDLLDVHIPGPQVEGLMLNVLQTAPPTEEEDSEEGGEPDVMQVLGNMVMALLVKYWIYICGGMFFFVSFEGTIVMYKIIYMMMFLSCVVLYQVHYERWRWILKYFWMSVVMYTMLVLTLVYTYQFDETRCRDLGLEKFSLSMLFTRIFIPTSFLLVCILHLHYFHDRFLQLTDLQAVVAKEESTIYSHAKVNGRVYLIMNRWVSARFLWHLSPSQFNLSVLPSHALLLTLAVFSSSSPVLSPVQVSFLNSVFLASWAFALPYSQYRRLASSVCTVWTCVIIICKMLYQLKSIDPTTYSKNCTKPGGYTKNPLDDSLLYKAPVDPTNWVGLQKTDDLLGYLRYNLLMLALLAFEVTIYRHQEYFRLRNKLSPPAARIIFHDITRQHLDIGIVCFVKYFINYFFYKFGLETCLLLVVNVIGQRMDFYAMLHAFALIAVMYRRRRKAIAEIWPKYCCFLACMLTFQYFVCIGIPPAACKDYPWRFPGSSTDSNVVKWLYVPDFLTKPNPAFLIYDFMLLLCASLQRQIFDDENLAAVRLMAGDNVEICRDLDAASFSVHNPVPDFIHCRSYLDMLKVIMFSYLFWFVLTIIFITGTTRISIFCMGYLVACFYFLLFGGDLLLKPIKKILHYWDFLIAYNIFVITMKNILSLLACGYIEPLMKSSCWLIQLFSLASPIKQCNLPEDEAGIIWDSICFAFLLLQRRVFMSYYFLHVVADIRASQILASRFKLNYSEVKLS</sequence>
<dbReference type="Pfam" id="PF24871">
    <property type="entry name" value="Piezo_TM1-24"/>
    <property type="match status" value="2"/>
</dbReference>
<dbReference type="Proteomes" id="UP000257200">
    <property type="component" value="Unplaced"/>
</dbReference>
<dbReference type="InterPro" id="IPR027272">
    <property type="entry name" value="Piezo"/>
</dbReference>
<dbReference type="GO" id="GO:0016020">
    <property type="term" value="C:membrane"/>
    <property type="evidence" value="ECO:0007669"/>
    <property type="project" value="InterPro"/>
</dbReference>
<feature type="domain" description="Piezo TM1-24" evidence="4">
    <location>
        <begin position="116"/>
        <end position="695"/>
    </location>
</feature>
<accession>A0A3Q1FR41</accession>
<keyword evidence="2" id="KW-0472">Membrane</keyword>
<feature type="transmembrane region" description="Helical" evidence="2">
    <location>
        <begin position="30"/>
        <end position="47"/>
    </location>
</feature>
<feature type="transmembrane region" description="Helical" evidence="2">
    <location>
        <begin position="793"/>
        <end position="812"/>
    </location>
</feature>
<dbReference type="GeneTree" id="ENSGT00940000154456"/>
<dbReference type="STRING" id="80966.ENSAPOP00000009120"/>
<dbReference type="AlphaFoldDB" id="A0A3Q1FR41"/>
<feature type="transmembrane region" description="Helical" evidence="2">
    <location>
        <begin position="573"/>
        <end position="592"/>
    </location>
</feature>
<keyword evidence="6" id="KW-1185">Reference proteome</keyword>
<feature type="transmembrane region" description="Helical" evidence="2">
    <location>
        <begin position="864"/>
        <end position="882"/>
    </location>
</feature>
<feature type="transmembrane region" description="Helical" evidence="2">
    <location>
        <begin position="279"/>
        <end position="303"/>
    </location>
</feature>
<feature type="transmembrane region" description="Helical" evidence="2">
    <location>
        <begin position="668"/>
        <end position="689"/>
    </location>
</feature>
<feature type="transmembrane region" description="Helical" evidence="2">
    <location>
        <begin position="1156"/>
        <end position="1175"/>
    </location>
</feature>
<feature type="transmembrane region" description="Helical" evidence="2">
    <location>
        <begin position="949"/>
        <end position="965"/>
    </location>
</feature>
<organism evidence="5 6">
    <name type="scientific">Acanthochromis polyacanthus</name>
    <name type="common">spiny chromis</name>
    <dbReference type="NCBI Taxonomy" id="80966"/>
    <lineage>
        <taxon>Eukaryota</taxon>
        <taxon>Metazoa</taxon>
        <taxon>Chordata</taxon>
        <taxon>Craniata</taxon>
        <taxon>Vertebrata</taxon>
        <taxon>Euteleostomi</taxon>
        <taxon>Actinopterygii</taxon>
        <taxon>Neopterygii</taxon>
        <taxon>Teleostei</taxon>
        <taxon>Neoteleostei</taxon>
        <taxon>Acanthomorphata</taxon>
        <taxon>Ovalentaria</taxon>
        <taxon>Pomacentridae</taxon>
        <taxon>Acanthochromis</taxon>
    </lineage>
</organism>
<name>A0A3Q1FR41_9TELE</name>